<organism evidence="10 11">
    <name type="scientific">Ridgeia piscesae</name>
    <name type="common">Tubeworm</name>
    <dbReference type="NCBI Taxonomy" id="27915"/>
    <lineage>
        <taxon>Eukaryota</taxon>
        <taxon>Metazoa</taxon>
        <taxon>Spiralia</taxon>
        <taxon>Lophotrochozoa</taxon>
        <taxon>Annelida</taxon>
        <taxon>Polychaeta</taxon>
        <taxon>Sedentaria</taxon>
        <taxon>Canalipalpata</taxon>
        <taxon>Sabellida</taxon>
        <taxon>Siboglinidae</taxon>
        <taxon>Ridgeia</taxon>
    </lineage>
</organism>
<keyword evidence="5" id="KW-0297">G-protein coupled receptor</keyword>
<proteinExistence type="inferred from homology"/>
<evidence type="ECO:0000256" key="5">
    <source>
        <dbReference type="ARBA" id="ARBA00023040"/>
    </source>
</evidence>
<evidence type="ECO:0000256" key="1">
    <source>
        <dbReference type="ARBA" id="ARBA00004651"/>
    </source>
</evidence>
<dbReference type="PANTHER" id="PTHR32546">
    <property type="entry name" value="G-PROTEIN COUPLED RECEPTOR 158-RELATED"/>
    <property type="match status" value="1"/>
</dbReference>
<keyword evidence="4" id="KW-0732">Signal</keyword>
<dbReference type="Proteomes" id="UP001209878">
    <property type="component" value="Unassembled WGS sequence"/>
</dbReference>
<keyword evidence="3" id="KW-0472">Membrane</keyword>
<dbReference type="AlphaFoldDB" id="A0AAD9L1W4"/>
<sequence length="245" mass="27681">MSTSLSTSPCSGGTDETLPVFFDHSTWTAYAEVAVRMANLLTKLVIEGNNTLRGVSQRHLFDLVRTNVDSESLVFGSAIAVEEYVYPDFRIICPYACKKNSKGKRTEGVVVAHDLSLNYDYLSNTTEWYHELRVRNWTQAHVSKNHVVYNSACSYQRRSCATQDGHWTRPYFDCGGGYIWMVTYSAPIFGWRSPTDRVPVFRGVGTIDIELTNIDINQCETHPGHENSATTYKSVDVFRGTHTLQ</sequence>
<dbReference type="EMBL" id="JAODUO010000384">
    <property type="protein sequence ID" value="KAK2181707.1"/>
    <property type="molecule type" value="Genomic_DNA"/>
</dbReference>
<evidence type="ECO:0000313" key="11">
    <source>
        <dbReference type="Proteomes" id="UP001209878"/>
    </source>
</evidence>
<evidence type="ECO:0000256" key="4">
    <source>
        <dbReference type="ARBA" id="ARBA00022729"/>
    </source>
</evidence>
<dbReference type="PANTHER" id="PTHR32546:SF29">
    <property type="entry name" value="G-PROTEIN COUPLED RECEPTORS FAMILY 3 PROFILE DOMAIN-CONTAINING PROTEIN"/>
    <property type="match status" value="1"/>
</dbReference>
<name>A0AAD9L1W4_RIDPI</name>
<evidence type="ECO:0000256" key="8">
    <source>
        <dbReference type="ARBA" id="ARBA00023224"/>
    </source>
</evidence>
<dbReference type="Gene3D" id="3.30.450.20">
    <property type="entry name" value="PAS domain"/>
    <property type="match status" value="1"/>
</dbReference>
<keyword evidence="8" id="KW-0807">Transducer</keyword>
<comment type="subcellular location">
    <subcellularLocation>
        <location evidence="1">Cell membrane</location>
        <topology evidence="1">Multi-pass membrane protein</topology>
    </subcellularLocation>
</comment>
<evidence type="ECO:0000256" key="3">
    <source>
        <dbReference type="ARBA" id="ARBA00022475"/>
    </source>
</evidence>
<evidence type="ECO:0000313" key="10">
    <source>
        <dbReference type="EMBL" id="KAK2181707.1"/>
    </source>
</evidence>
<evidence type="ECO:0000256" key="7">
    <source>
        <dbReference type="ARBA" id="ARBA00023180"/>
    </source>
</evidence>
<dbReference type="GO" id="GO:0005886">
    <property type="term" value="C:plasma membrane"/>
    <property type="evidence" value="ECO:0007669"/>
    <property type="project" value="UniProtKB-SubCell"/>
</dbReference>
<accession>A0AAD9L1W4</accession>
<protein>
    <recommendedName>
        <fullName evidence="9">GPR158/179 extracellular domain-containing protein</fullName>
    </recommendedName>
</protein>
<dbReference type="InterPro" id="IPR054714">
    <property type="entry name" value="GPR158_179_extracellular"/>
</dbReference>
<keyword evidence="6" id="KW-0675">Receptor</keyword>
<feature type="domain" description="GPR158/179 extracellular" evidence="9">
    <location>
        <begin position="166"/>
        <end position="242"/>
    </location>
</feature>
<keyword evidence="3" id="KW-1003">Cell membrane</keyword>
<dbReference type="Pfam" id="PF22572">
    <property type="entry name" value="GPR158_179_EC"/>
    <property type="match status" value="1"/>
</dbReference>
<keyword evidence="7" id="KW-0325">Glycoprotein</keyword>
<comment type="similarity">
    <text evidence="2">Belongs to the G-protein coupled receptor 3 family.</text>
</comment>
<dbReference type="InterPro" id="IPR043458">
    <property type="entry name" value="GPR158/179"/>
</dbReference>
<evidence type="ECO:0000256" key="2">
    <source>
        <dbReference type="ARBA" id="ARBA00007242"/>
    </source>
</evidence>
<dbReference type="GO" id="GO:0004930">
    <property type="term" value="F:G protein-coupled receptor activity"/>
    <property type="evidence" value="ECO:0007669"/>
    <property type="project" value="UniProtKB-KW"/>
</dbReference>
<reference evidence="10" key="1">
    <citation type="journal article" date="2023" name="Mol. Biol. Evol.">
        <title>Third-Generation Sequencing Reveals the Adaptive Role of the Epigenome in Three Deep-Sea Polychaetes.</title>
        <authorList>
            <person name="Perez M."/>
            <person name="Aroh O."/>
            <person name="Sun Y."/>
            <person name="Lan Y."/>
            <person name="Juniper S.K."/>
            <person name="Young C.R."/>
            <person name="Angers B."/>
            <person name="Qian P.Y."/>
        </authorList>
    </citation>
    <scope>NUCLEOTIDE SEQUENCE</scope>
    <source>
        <strain evidence="10">R07B-5</strain>
    </source>
</reference>
<evidence type="ECO:0000256" key="6">
    <source>
        <dbReference type="ARBA" id="ARBA00023170"/>
    </source>
</evidence>
<gene>
    <name evidence="10" type="ORF">NP493_385g01038</name>
</gene>
<keyword evidence="11" id="KW-1185">Reference proteome</keyword>
<comment type="caution">
    <text evidence="10">The sequence shown here is derived from an EMBL/GenBank/DDBJ whole genome shotgun (WGS) entry which is preliminary data.</text>
</comment>
<evidence type="ECO:0000259" key="9">
    <source>
        <dbReference type="Pfam" id="PF22572"/>
    </source>
</evidence>